<dbReference type="InterPro" id="IPR004638">
    <property type="entry name" value="EmrB-like"/>
</dbReference>
<dbReference type="AlphaFoldDB" id="A0A8J8PC58"/>
<feature type="transmembrane region" description="Helical" evidence="7">
    <location>
        <begin position="233"/>
        <end position="254"/>
    </location>
</feature>
<dbReference type="NCBIfam" id="TIGR00711">
    <property type="entry name" value="efflux_EmrB"/>
    <property type="match status" value="1"/>
</dbReference>
<feature type="transmembrane region" description="Helical" evidence="7">
    <location>
        <begin position="56"/>
        <end position="74"/>
    </location>
</feature>
<organism evidence="9 10">
    <name type="scientific">Candidatus Methanomassiliicoccus intestinalis</name>
    <dbReference type="NCBI Taxonomy" id="1406512"/>
    <lineage>
        <taxon>Archaea</taxon>
        <taxon>Methanobacteriati</taxon>
        <taxon>Thermoplasmatota</taxon>
        <taxon>Thermoplasmata</taxon>
        <taxon>Methanomassiliicoccales</taxon>
        <taxon>Methanomassiliicoccaceae</taxon>
        <taxon>Methanomassiliicoccus</taxon>
    </lineage>
</organism>
<gene>
    <name evidence="9" type="ORF">A3207_05215</name>
</gene>
<evidence type="ECO:0000256" key="1">
    <source>
        <dbReference type="ARBA" id="ARBA00004651"/>
    </source>
</evidence>
<dbReference type="PRINTS" id="PR01036">
    <property type="entry name" value="TCRTETB"/>
</dbReference>
<feature type="transmembrane region" description="Helical" evidence="7">
    <location>
        <begin position="116"/>
        <end position="137"/>
    </location>
</feature>
<keyword evidence="5 7" id="KW-1133">Transmembrane helix</keyword>
<evidence type="ECO:0000256" key="6">
    <source>
        <dbReference type="ARBA" id="ARBA00023136"/>
    </source>
</evidence>
<dbReference type="GO" id="GO:0022857">
    <property type="term" value="F:transmembrane transporter activity"/>
    <property type="evidence" value="ECO:0007669"/>
    <property type="project" value="InterPro"/>
</dbReference>
<feature type="transmembrane region" description="Helical" evidence="7">
    <location>
        <begin position="274"/>
        <end position="300"/>
    </location>
</feature>
<dbReference type="EMBL" id="LVVT01000024">
    <property type="protein sequence ID" value="TQS81266.1"/>
    <property type="molecule type" value="Genomic_DNA"/>
</dbReference>
<feature type="transmembrane region" description="Helical" evidence="7">
    <location>
        <begin position="411"/>
        <end position="430"/>
    </location>
</feature>
<evidence type="ECO:0000313" key="10">
    <source>
        <dbReference type="Proteomes" id="UP000752814"/>
    </source>
</evidence>
<feature type="domain" description="Major facilitator superfamily (MFS) profile" evidence="8">
    <location>
        <begin position="22"/>
        <end position="503"/>
    </location>
</feature>
<dbReference type="FunFam" id="1.20.1720.10:FF:000004">
    <property type="entry name" value="EmrB/QacA family drug resistance transporter"/>
    <property type="match status" value="1"/>
</dbReference>
<dbReference type="InterPro" id="IPR036259">
    <property type="entry name" value="MFS_trans_sf"/>
</dbReference>
<dbReference type="PANTHER" id="PTHR23501:SF197">
    <property type="entry name" value="COMD"/>
    <property type="match status" value="1"/>
</dbReference>
<evidence type="ECO:0000313" key="9">
    <source>
        <dbReference type="EMBL" id="TQS81266.1"/>
    </source>
</evidence>
<keyword evidence="4 7" id="KW-0812">Transmembrane</keyword>
<feature type="transmembrane region" description="Helical" evidence="7">
    <location>
        <begin position="312"/>
        <end position="333"/>
    </location>
</feature>
<dbReference type="InterPro" id="IPR020846">
    <property type="entry name" value="MFS_dom"/>
</dbReference>
<reference evidence="9" key="1">
    <citation type="submission" date="2016-03" db="EMBL/GenBank/DDBJ databases">
        <authorList>
            <person name="Borrel G."/>
            <person name="Mccann A."/>
            <person name="O'Toole P.W."/>
        </authorList>
    </citation>
    <scope>NUCLEOTIDE SEQUENCE</scope>
    <source>
        <strain evidence="9">183</strain>
    </source>
</reference>
<feature type="transmembrane region" description="Helical" evidence="7">
    <location>
        <begin position="340"/>
        <end position="359"/>
    </location>
</feature>
<sequence>MTQNVRTSVNSSNIDSKTRNMIMLGLALGMIVACLDGTIVSTALKTIAQDLNGMDLYSWAITAYMLCETVLIPISGKLSDIYGRKPLLLVGIGLFLAGSVLAGLSTNMVELIAFRALQGFGGGTLIPVATATVADLYPPEKRGKVQGMLGAIFAVGSAIGPLLGGIITDSIGWHWCFFINVPIGLVMIALTAAKFPSINVQEKPYIDYTGMGVLSIFVADILLLFTWAGNDFAWISVETLIMVIIAVALLYAFVKIEHKVKDPVMNPHIFKNKLIVSSSVMVFIFGMTMMGVLTFITIFLQMIMGYTPTESGYVTLALVAGMMITSISSGALLNRTGYKPWLISGPIFSFIGLLMMSFLHNGSDLWFLLLSLFICGFGFGCVMSVIMILVQNNSSEKEMGMVTSTINLFRNIGGTMATGLFATIISTAFIQKLNTIPGLSDAGFPMTTSILNHLGEIMSEFGPGYVQTIVSDYGDAIALTFLVAAILILFVAVIASFLKTRPIVSVKTEKNLNQVIEKEE</sequence>
<keyword evidence="2" id="KW-0813">Transport</keyword>
<feature type="transmembrane region" description="Helical" evidence="7">
    <location>
        <begin position="365"/>
        <end position="390"/>
    </location>
</feature>
<protein>
    <recommendedName>
        <fullName evidence="8">Major facilitator superfamily (MFS) profile domain-containing protein</fullName>
    </recommendedName>
</protein>
<feature type="transmembrane region" description="Helical" evidence="7">
    <location>
        <begin position="149"/>
        <end position="166"/>
    </location>
</feature>
<evidence type="ECO:0000259" key="8">
    <source>
        <dbReference type="PROSITE" id="PS50850"/>
    </source>
</evidence>
<keyword evidence="6 7" id="KW-0472">Membrane</keyword>
<dbReference type="PANTHER" id="PTHR23501">
    <property type="entry name" value="MAJOR FACILITATOR SUPERFAMILY"/>
    <property type="match status" value="1"/>
</dbReference>
<dbReference type="Gene3D" id="1.20.1720.10">
    <property type="entry name" value="Multidrug resistance protein D"/>
    <property type="match status" value="1"/>
</dbReference>
<dbReference type="InterPro" id="IPR005829">
    <property type="entry name" value="Sugar_transporter_CS"/>
</dbReference>
<keyword evidence="3" id="KW-1003">Cell membrane</keyword>
<evidence type="ECO:0000256" key="7">
    <source>
        <dbReference type="SAM" id="Phobius"/>
    </source>
</evidence>
<feature type="transmembrane region" description="Helical" evidence="7">
    <location>
        <begin position="172"/>
        <end position="193"/>
    </location>
</feature>
<dbReference type="GO" id="GO:0005886">
    <property type="term" value="C:plasma membrane"/>
    <property type="evidence" value="ECO:0007669"/>
    <property type="project" value="UniProtKB-SubCell"/>
</dbReference>
<dbReference type="CDD" id="cd17502">
    <property type="entry name" value="MFS_Azr1_MDR_like"/>
    <property type="match status" value="1"/>
</dbReference>
<dbReference type="RefSeq" id="WP_400195065.1">
    <property type="nucleotide sequence ID" value="NZ_CAYAYE010000043.1"/>
</dbReference>
<accession>A0A8J8PC58</accession>
<dbReference type="Gene3D" id="1.20.1250.20">
    <property type="entry name" value="MFS general substrate transporter like domains"/>
    <property type="match status" value="1"/>
</dbReference>
<dbReference type="Proteomes" id="UP000752814">
    <property type="component" value="Unassembled WGS sequence"/>
</dbReference>
<comment type="subcellular location">
    <subcellularLocation>
        <location evidence="1">Cell membrane</location>
        <topology evidence="1">Multi-pass membrane protein</topology>
    </subcellularLocation>
</comment>
<dbReference type="Pfam" id="PF07690">
    <property type="entry name" value="MFS_1"/>
    <property type="match status" value="1"/>
</dbReference>
<proteinExistence type="predicted"/>
<dbReference type="PROSITE" id="PS00216">
    <property type="entry name" value="SUGAR_TRANSPORT_1"/>
    <property type="match status" value="1"/>
</dbReference>
<dbReference type="InterPro" id="IPR011701">
    <property type="entry name" value="MFS"/>
</dbReference>
<feature type="transmembrane region" description="Helical" evidence="7">
    <location>
        <begin position="21"/>
        <end position="44"/>
    </location>
</feature>
<feature type="transmembrane region" description="Helical" evidence="7">
    <location>
        <begin position="86"/>
        <end position="104"/>
    </location>
</feature>
<evidence type="ECO:0000256" key="4">
    <source>
        <dbReference type="ARBA" id="ARBA00022692"/>
    </source>
</evidence>
<feature type="transmembrane region" description="Helical" evidence="7">
    <location>
        <begin position="205"/>
        <end position="227"/>
    </location>
</feature>
<dbReference type="PROSITE" id="PS50850">
    <property type="entry name" value="MFS"/>
    <property type="match status" value="1"/>
</dbReference>
<dbReference type="PROSITE" id="PS51257">
    <property type="entry name" value="PROKAR_LIPOPROTEIN"/>
    <property type="match status" value="1"/>
</dbReference>
<evidence type="ECO:0000256" key="3">
    <source>
        <dbReference type="ARBA" id="ARBA00022475"/>
    </source>
</evidence>
<comment type="caution">
    <text evidence="9">The sequence shown here is derived from an EMBL/GenBank/DDBJ whole genome shotgun (WGS) entry which is preliminary data.</text>
</comment>
<dbReference type="SUPFAM" id="SSF103473">
    <property type="entry name" value="MFS general substrate transporter"/>
    <property type="match status" value="1"/>
</dbReference>
<evidence type="ECO:0000256" key="2">
    <source>
        <dbReference type="ARBA" id="ARBA00022448"/>
    </source>
</evidence>
<name>A0A8J8PC58_9ARCH</name>
<feature type="transmembrane region" description="Helical" evidence="7">
    <location>
        <begin position="476"/>
        <end position="498"/>
    </location>
</feature>
<evidence type="ECO:0000256" key="5">
    <source>
        <dbReference type="ARBA" id="ARBA00022989"/>
    </source>
</evidence>